<feature type="domain" description="MacB-like periplasmic core" evidence="8">
    <location>
        <begin position="20"/>
        <end position="253"/>
    </location>
</feature>
<evidence type="ECO:0000256" key="6">
    <source>
        <dbReference type="SAM" id="Phobius"/>
    </source>
</evidence>
<dbReference type="OrthoDB" id="5933722at2"/>
<feature type="transmembrane region" description="Helical" evidence="6">
    <location>
        <begin position="778"/>
        <end position="805"/>
    </location>
</feature>
<dbReference type="GO" id="GO:0022857">
    <property type="term" value="F:transmembrane transporter activity"/>
    <property type="evidence" value="ECO:0007669"/>
    <property type="project" value="TreeGrafter"/>
</dbReference>
<name>A0A0E9MWV9_9BACT</name>
<accession>A0A0E9MWV9</accession>
<comment type="subcellular location">
    <subcellularLocation>
        <location evidence="1">Cell membrane</location>
        <topology evidence="1">Multi-pass membrane protein</topology>
    </subcellularLocation>
</comment>
<evidence type="ECO:0000256" key="5">
    <source>
        <dbReference type="ARBA" id="ARBA00023136"/>
    </source>
</evidence>
<feature type="transmembrane region" description="Helical" evidence="6">
    <location>
        <begin position="299"/>
        <end position="320"/>
    </location>
</feature>
<feature type="domain" description="ABC3 transporter permease C-terminal" evidence="7">
    <location>
        <begin position="696"/>
        <end position="808"/>
    </location>
</feature>
<dbReference type="Pfam" id="PF12704">
    <property type="entry name" value="MacB_PCD"/>
    <property type="match status" value="2"/>
</dbReference>
<keyword evidence="4 6" id="KW-1133">Transmembrane helix</keyword>
<protein>
    <submittedName>
        <fullName evidence="9">Putative ABC transporter permease protein</fullName>
    </submittedName>
</protein>
<dbReference type="InterPro" id="IPR025857">
    <property type="entry name" value="MacB_PCD"/>
</dbReference>
<keyword evidence="3 6" id="KW-0812">Transmembrane</keyword>
<dbReference type="STRING" id="1220578.FPE01S_01_09110"/>
<dbReference type="PANTHER" id="PTHR30572:SF18">
    <property type="entry name" value="ABC-TYPE MACROLIDE FAMILY EXPORT SYSTEM PERMEASE COMPONENT 2"/>
    <property type="match status" value="1"/>
</dbReference>
<evidence type="ECO:0000256" key="4">
    <source>
        <dbReference type="ARBA" id="ARBA00022989"/>
    </source>
</evidence>
<feature type="transmembrane region" description="Helical" evidence="6">
    <location>
        <begin position="349"/>
        <end position="372"/>
    </location>
</feature>
<dbReference type="InterPro" id="IPR050250">
    <property type="entry name" value="Macrolide_Exporter_MacB"/>
</dbReference>
<feature type="domain" description="ABC3 transporter permease C-terminal" evidence="7">
    <location>
        <begin position="304"/>
        <end position="416"/>
    </location>
</feature>
<evidence type="ECO:0000256" key="1">
    <source>
        <dbReference type="ARBA" id="ARBA00004651"/>
    </source>
</evidence>
<dbReference type="AlphaFoldDB" id="A0A0E9MWV9"/>
<evidence type="ECO:0000313" key="10">
    <source>
        <dbReference type="Proteomes" id="UP000033121"/>
    </source>
</evidence>
<dbReference type="GO" id="GO:0005886">
    <property type="term" value="C:plasma membrane"/>
    <property type="evidence" value="ECO:0007669"/>
    <property type="project" value="UniProtKB-SubCell"/>
</dbReference>
<comment type="caution">
    <text evidence="9">The sequence shown here is derived from an EMBL/GenBank/DDBJ whole genome shotgun (WGS) entry which is preliminary data.</text>
</comment>
<feature type="transmembrane region" description="Helical" evidence="6">
    <location>
        <begin position="435"/>
        <end position="458"/>
    </location>
</feature>
<feature type="transmembrane region" description="Helical" evidence="6">
    <location>
        <begin position="744"/>
        <end position="763"/>
    </location>
</feature>
<evidence type="ECO:0000256" key="2">
    <source>
        <dbReference type="ARBA" id="ARBA00022475"/>
    </source>
</evidence>
<reference evidence="9 10" key="1">
    <citation type="submission" date="2015-04" db="EMBL/GenBank/DDBJ databases">
        <title>Whole genome shotgun sequence of Flavihumibacter petaseus NBRC 106054.</title>
        <authorList>
            <person name="Miyazawa S."/>
            <person name="Hosoyama A."/>
            <person name="Hashimoto M."/>
            <person name="Noguchi M."/>
            <person name="Tsuchikane K."/>
            <person name="Ohji S."/>
            <person name="Yamazoe A."/>
            <person name="Ichikawa N."/>
            <person name="Kimura A."/>
            <person name="Fujita N."/>
        </authorList>
    </citation>
    <scope>NUCLEOTIDE SEQUENCE [LARGE SCALE GENOMIC DNA]</scope>
    <source>
        <strain evidence="9 10">NBRC 106054</strain>
    </source>
</reference>
<evidence type="ECO:0000313" key="9">
    <source>
        <dbReference type="EMBL" id="GAO41896.1"/>
    </source>
</evidence>
<evidence type="ECO:0000256" key="3">
    <source>
        <dbReference type="ARBA" id="ARBA00022692"/>
    </source>
</evidence>
<gene>
    <name evidence="9" type="ORF">FPE01S_01_09110</name>
</gene>
<organism evidence="9 10">
    <name type="scientific">Flavihumibacter petaseus NBRC 106054</name>
    <dbReference type="NCBI Taxonomy" id="1220578"/>
    <lineage>
        <taxon>Bacteria</taxon>
        <taxon>Pseudomonadati</taxon>
        <taxon>Bacteroidota</taxon>
        <taxon>Chitinophagia</taxon>
        <taxon>Chitinophagales</taxon>
        <taxon>Chitinophagaceae</taxon>
        <taxon>Flavihumibacter</taxon>
    </lineage>
</organism>
<evidence type="ECO:0000259" key="8">
    <source>
        <dbReference type="Pfam" id="PF12704"/>
    </source>
</evidence>
<feature type="transmembrane region" description="Helical" evidence="6">
    <location>
        <begin position="392"/>
        <end position="414"/>
    </location>
</feature>
<feature type="transmembrane region" description="Helical" evidence="6">
    <location>
        <begin position="21"/>
        <end position="42"/>
    </location>
</feature>
<keyword evidence="2" id="KW-1003">Cell membrane</keyword>
<sequence>MIQHFFRVGLRQLRHNKTFSGINIVGLAMGLATCFMILLYILDESSYDTRHESGNRVYRIYSDNSKGETWAASAAPVAAAIKGGMPEVEKAARILTFPDISTMLVSHEQSGIKKQFFETNGYYVDAEFFEIFTYRFLYGTPATSLQQPNSVVISSTMADKFFPVNNGQPVNPIGKTLTIQTPFGPFAYVVTGVFDPAFQKSHLPANYFLSMQNGDMSQWVDQQTSFIGNNVFHTYVKLKDQSDFQKTGEKINALFQAKAGGSMKAAGFWQRLRLQAMPDIYLHSAMPNELMANGDIQSLYILGSIGLFLMLIACVNFVNLSTARSERRAREVGLRKVMGAGRVSLIRQFLAESMVVSMLSLVIAVVAVQFLLPLFNQLTGKGIRISDQYAAIGWMVLLTVTTGFLAGCYPAFYLSSFRPIGTLKGRLLAGFTATAIRRGLVVFQFTVSACLILAAIVIHHQLSYVRSQSLGFRQQQQLIIPLQKSYLNSEDNYQTLRNALLQLPEITSVTSASAYPGATNLNDMLFFPEGKTAADNVDIHLAAVEENYIETLGIQLVAGRSFSKDFHLDSSSIIVNEAAVKQLGFTSQQAIGKTIRYDVNNNKGAMTIVGVVRNFHYESLHHTIRPFGFTTESFGNRFGFCIASLSTTNYSNLLKKIGSKWLALHPDVPFDFSFLDQQFYKHYAKEQKTASLINYFTLIAIVIACLGLLGLAAFSVEQRTREIGVRKVLGATTFQVTSLLSKDFVYLVAVSLLLAGPLSWWAMKRWLQAFVYRVDLEWWMFAIAGSIALFAAIVTIGSQAIRIAWINPARSLRSE</sequence>
<evidence type="ECO:0000259" key="7">
    <source>
        <dbReference type="Pfam" id="PF02687"/>
    </source>
</evidence>
<feature type="domain" description="MacB-like periplasmic core" evidence="8">
    <location>
        <begin position="449"/>
        <end position="614"/>
    </location>
</feature>
<dbReference type="Pfam" id="PF02687">
    <property type="entry name" value="FtsX"/>
    <property type="match status" value="2"/>
</dbReference>
<proteinExistence type="predicted"/>
<dbReference type="PANTHER" id="PTHR30572">
    <property type="entry name" value="MEMBRANE COMPONENT OF TRANSPORTER-RELATED"/>
    <property type="match status" value="1"/>
</dbReference>
<dbReference type="InterPro" id="IPR003838">
    <property type="entry name" value="ABC3_permease_C"/>
</dbReference>
<feature type="transmembrane region" description="Helical" evidence="6">
    <location>
        <begin position="695"/>
        <end position="716"/>
    </location>
</feature>
<dbReference type="Proteomes" id="UP000033121">
    <property type="component" value="Unassembled WGS sequence"/>
</dbReference>
<keyword evidence="10" id="KW-1185">Reference proteome</keyword>
<keyword evidence="5 6" id="KW-0472">Membrane</keyword>
<dbReference type="EMBL" id="BBWV01000001">
    <property type="protein sequence ID" value="GAO41896.1"/>
    <property type="molecule type" value="Genomic_DNA"/>
</dbReference>